<evidence type="ECO:0000313" key="16">
    <source>
        <dbReference type="Proteomes" id="UP000265140"/>
    </source>
</evidence>
<dbReference type="AlphaFoldDB" id="A0AAY5KL17"/>
<dbReference type="CTD" id="791470"/>
<proteinExistence type="inferred from homology"/>
<dbReference type="GO" id="GO:0047256">
    <property type="term" value="F:lactosylceramide 1,3-N-acetyl-beta-D-glucosaminyltransferase activity"/>
    <property type="evidence" value="ECO:0007669"/>
    <property type="project" value="UniProtKB-EC"/>
</dbReference>
<evidence type="ECO:0000256" key="13">
    <source>
        <dbReference type="ARBA" id="ARBA00049239"/>
    </source>
</evidence>
<evidence type="ECO:0000256" key="1">
    <source>
        <dbReference type="ARBA" id="ARBA00004323"/>
    </source>
</evidence>
<accession>A0AAY5KL17</accession>
<evidence type="ECO:0000256" key="10">
    <source>
        <dbReference type="ARBA" id="ARBA00023136"/>
    </source>
</evidence>
<keyword evidence="4 14" id="KW-0328">Glycosyltransferase</keyword>
<comment type="subcellular location">
    <subcellularLocation>
        <location evidence="1 14">Golgi apparatus membrane</location>
        <topology evidence="1 14">Single-pass type II membrane protein</topology>
    </subcellularLocation>
</comment>
<comment type="catalytic activity">
    <reaction evidence="13">
        <text>a beta-D-Gal-(1-&gt;4)-beta-D-Glc-(1&lt;-&gt;1)-Cer(d18:1(4E)) + UDP-N-acetyl-alpha-D-glucosamine = a beta-D-GlcNAc-(1-&gt;3)-beta-D-Gal-(1-&gt;4)-beta-D-Glc-(1&lt;-&gt;1)-Cer(d18:1(4E)) + UDP + H(+)</text>
        <dbReference type="Rhea" id="RHEA:13905"/>
        <dbReference type="ChEBI" id="CHEBI:15378"/>
        <dbReference type="ChEBI" id="CHEBI:17103"/>
        <dbReference type="ChEBI" id="CHEBI:17950"/>
        <dbReference type="ChEBI" id="CHEBI:57705"/>
        <dbReference type="ChEBI" id="CHEBI:58223"/>
        <dbReference type="EC" id="2.4.1.206"/>
    </reaction>
    <physiologicalReaction direction="left-to-right" evidence="13">
        <dbReference type="Rhea" id="RHEA:13906"/>
    </physiologicalReaction>
</comment>
<dbReference type="GO" id="GO:0006493">
    <property type="term" value="P:protein O-linked glycosylation"/>
    <property type="evidence" value="ECO:0007669"/>
    <property type="project" value="TreeGrafter"/>
</dbReference>
<dbReference type="Proteomes" id="UP000265140">
    <property type="component" value="Chromosome 3"/>
</dbReference>
<comment type="similarity">
    <text evidence="3 14">Belongs to the glycosyltransferase 31 family.</text>
</comment>
<keyword evidence="8" id="KW-1133">Transmembrane helix</keyword>
<dbReference type="Gene3D" id="3.90.550.50">
    <property type="match status" value="1"/>
</dbReference>
<evidence type="ECO:0000256" key="4">
    <source>
        <dbReference type="ARBA" id="ARBA00022676"/>
    </source>
</evidence>
<evidence type="ECO:0000256" key="3">
    <source>
        <dbReference type="ARBA" id="ARBA00008661"/>
    </source>
</evidence>
<evidence type="ECO:0000256" key="14">
    <source>
        <dbReference type="RuleBase" id="RU363063"/>
    </source>
</evidence>
<evidence type="ECO:0000256" key="11">
    <source>
        <dbReference type="ARBA" id="ARBA00023180"/>
    </source>
</evidence>
<dbReference type="Ensembl" id="ENSELUT00000109303.1">
    <property type="protein sequence ID" value="ENSELUP00000087122.1"/>
    <property type="gene ID" value="ENSELUG00000038464.1"/>
</dbReference>
<dbReference type="RefSeq" id="XP_010900276.2">
    <property type="nucleotide sequence ID" value="XM_010901974.3"/>
</dbReference>
<evidence type="ECO:0000256" key="8">
    <source>
        <dbReference type="ARBA" id="ARBA00022989"/>
    </source>
</evidence>
<dbReference type="GeneID" id="105028915"/>
<dbReference type="PANTHER" id="PTHR11214:SF21">
    <property type="entry name" value="LACTOSYLCERAMIDE 1,3-N-ACETYL-BETA-D-GLUCOSAMINYLTRANSFERASE"/>
    <property type="match status" value="1"/>
</dbReference>
<dbReference type="FunFam" id="3.90.550.50:FF:000019">
    <property type="entry name" value="Hexosyltransferase"/>
    <property type="match status" value="1"/>
</dbReference>
<dbReference type="EC" id="2.4.1.-" evidence="14"/>
<reference evidence="15" key="2">
    <citation type="submission" date="2025-05" db="UniProtKB">
        <authorList>
            <consortium name="Ensembl"/>
        </authorList>
    </citation>
    <scope>IDENTIFICATION</scope>
</reference>
<dbReference type="Pfam" id="PF01762">
    <property type="entry name" value="Galactosyl_T"/>
    <property type="match status" value="1"/>
</dbReference>
<name>A0AAY5KL17_ESOLU</name>
<keyword evidence="7" id="KW-0735">Signal-anchor</keyword>
<keyword evidence="5" id="KW-0808">Transferase</keyword>
<dbReference type="KEGG" id="els:105028915"/>
<dbReference type="InterPro" id="IPR002659">
    <property type="entry name" value="Glyco_trans_31"/>
</dbReference>
<dbReference type="GeneTree" id="ENSGT00940000159676"/>
<dbReference type="RefSeq" id="XP_019897862.2">
    <property type="nucleotide sequence ID" value="XM_020042303.3"/>
</dbReference>
<evidence type="ECO:0000256" key="2">
    <source>
        <dbReference type="ARBA" id="ARBA00004922"/>
    </source>
</evidence>
<keyword evidence="11" id="KW-0325">Glycoprotein</keyword>
<evidence type="ECO:0000313" key="15">
    <source>
        <dbReference type="Ensembl" id="ENSELUP00000087122.1"/>
    </source>
</evidence>
<keyword evidence="10" id="KW-0472">Membrane</keyword>
<sequence>MFVNFRRLRRYKWVQLAMTCLVLSLMMVCWEQLDSSSVSHIKSYSYRHLINRYAFINESFTIPRQEARAFRDYRYLLNHPGKCSSEKRVLLLLLVKSSPENFGRRRAIRSTWGNETYIRQALGATVKVVFVLGLAKQREGAYGRRSRGGGGGIQDDLTREDHWHGDLVQQDFVDSFHNLTLKLLLQFRWAHDHCPRARFLMTADDDVFVHMPNVVRYLQDADRRGATDLWVGRVHRGAPPVRHKGSKYYVPPEMYPWASYPDYTAGAAYVVSGDVAEKVYQASLTLNASLYIDDVFMGICASAAGVSPQEHVYFSGEGRAPYHACIYDKMMTSHGHVVDIHQLWKAATDPEVKRVTSGPFGRLYCAAVRLSLLCRPYFFNTYPCKAAFA</sequence>
<evidence type="ECO:0000256" key="6">
    <source>
        <dbReference type="ARBA" id="ARBA00022692"/>
    </source>
</evidence>
<dbReference type="GO" id="GO:0030148">
    <property type="term" value="P:sphingolipid biosynthetic process"/>
    <property type="evidence" value="ECO:0007669"/>
    <property type="project" value="UniProtKB-ARBA"/>
</dbReference>
<comment type="catalytic activity">
    <reaction evidence="12">
        <text>a neolactoside nLc4Cer(d18:1(4E)) + UDP-N-acetyl-alpha-D-glucosamine = a neolactoside IV(3)-beta-GlcNAc-nLc4Cer(d18:1(4E)) + UDP + H(+)</text>
        <dbReference type="Rhea" id="RHEA:23004"/>
        <dbReference type="ChEBI" id="CHEBI:15378"/>
        <dbReference type="ChEBI" id="CHEBI:17006"/>
        <dbReference type="ChEBI" id="CHEBI:57705"/>
        <dbReference type="ChEBI" id="CHEBI:58223"/>
        <dbReference type="ChEBI" id="CHEBI:142448"/>
    </reaction>
    <physiologicalReaction direction="left-to-right" evidence="12">
        <dbReference type="Rhea" id="RHEA:23005"/>
    </physiologicalReaction>
</comment>
<dbReference type="GO" id="GO:0000139">
    <property type="term" value="C:Golgi membrane"/>
    <property type="evidence" value="ECO:0007669"/>
    <property type="project" value="UniProtKB-SubCell"/>
</dbReference>
<evidence type="ECO:0000256" key="9">
    <source>
        <dbReference type="ARBA" id="ARBA00023034"/>
    </source>
</evidence>
<dbReference type="PANTHER" id="PTHR11214">
    <property type="entry name" value="BETA-1,3-N-ACETYLGLUCOSAMINYLTRANSFERASE"/>
    <property type="match status" value="1"/>
</dbReference>
<keyword evidence="9 14" id="KW-0333">Golgi apparatus</keyword>
<evidence type="ECO:0000256" key="12">
    <source>
        <dbReference type="ARBA" id="ARBA00048750"/>
    </source>
</evidence>
<evidence type="ECO:0000256" key="7">
    <source>
        <dbReference type="ARBA" id="ARBA00022968"/>
    </source>
</evidence>
<evidence type="ECO:0000256" key="5">
    <source>
        <dbReference type="ARBA" id="ARBA00022679"/>
    </source>
</evidence>
<comment type="pathway">
    <text evidence="2">Protein modification; protein glycosylation.</text>
</comment>
<organism evidence="15 16">
    <name type="scientific">Esox lucius</name>
    <name type="common">Northern pike</name>
    <dbReference type="NCBI Taxonomy" id="8010"/>
    <lineage>
        <taxon>Eukaryota</taxon>
        <taxon>Metazoa</taxon>
        <taxon>Chordata</taxon>
        <taxon>Craniata</taxon>
        <taxon>Vertebrata</taxon>
        <taxon>Euteleostomi</taxon>
        <taxon>Actinopterygii</taxon>
        <taxon>Neopterygii</taxon>
        <taxon>Teleostei</taxon>
        <taxon>Protacanthopterygii</taxon>
        <taxon>Esociformes</taxon>
        <taxon>Esocidae</taxon>
        <taxon>Esox</taxon>
    </lineage>
</organism>
<reference evidence="15 16" key="1">
    <citation type="submission" date="2020-02" db="EMBL/GenBank/DDBJ databases">
        <title>Esox lucius (northern pike) genome, fEsoLuc1, primary haplotype.</title>
        <authorList>
            <person name="Myers G."/>
            <person name="Karagic N."/>
            <person name="Meyer A."/>
            <person name="Pippel M."/>
            <person name="Reichard M."/>
            <person name="Winkler S."/>
            <person name="Tracey A."/>
            <person name="Sims Y."/>
            <person name="Howe K."/>
            <person name="Rhie A."/>
            <person name="Formenti G."/>
            <person name="Durbin R."/>
            <person name="Fedrigo O."/>
            <person name="Jarvis E.D."/>
        </authorList>
    </citation>
    <scope>NUCLEOTIDE SEQUENCE [LARGE SCALE GENOMIC DNA]</scope>
</reference>
<keyword evidence="16" id="KW-1185">Reference proteome</keyword>
<keyword evidence="6" id="KW-0812">Transmembrane</keyword>
<protein>
    <recommendedName>
        <fullName evidence="14">Hexosyltransferase</fullName>
        <ecNumber evidence="14">2.4.1.-</ecNumber>
    </recommendedName>
</protein>
<dbReference type="Ensembl" id="ENSELUT00000088232.1">
    <property type="protein sequence ID" value="ENSELUP00000096402.1"/>
    <property type="gene ID" value="ENSELUG00000038464.1"/>
</dbReference>